<evidence type="ECO:0000256" key="2">
    <source>
        <dbReference type="ARBA" id="ARBA00004459"/>
    </source>
</evidence>
<protein>
    <recommendedName>
        <fullName evidence="8">Variable large protein</fullName>
    </recommendedName>
</protein>
<evidence type="ECO:0000256" key="7">
    <source>
        <dbReference type="ARBA" id="ARBA00023288"/>
    </source>
</evidence>
<sequence>MKINIKSIKVKSICATLFISLFLSCNNGIEELDKKKSFADSLLNIGHSFQEIFTSFGNAIGDALGFNAVKPTDNRSEVGKHFEKIREGLKNTKIKLEELSKDITSAPNADTRGVEAVIKDTSDVIARLIDSVIKLAESVGDTAIVDGTHANTSTGGIAVAADPTSVNSFIEGVQGIIETAKNSGMTISAGEPGSEVAGGIGGAGAALIGKGDAVAPSSANSGPLLADEVAKKQIHGQ</sequence>
<comment type="function">
    <text evidence="1 8">The Vlp and Vsp proteins are antigenically distinct proteins, only one vlp or vsp gene is transcriptionally active at any one time. Switching between these genes is a mechanism of host immune response evasion.</text>
</comment>
<dbReference type="PROSITE" id="PS51257">
    <property type="entry name" value="PROKAR_LIPOPROTEIN"/>
    <property type="match status" value="1"/>
</dbReference>
<evidence type="ECO:0000256" key="4">
    <source>
        <dbReference type="ARBA" id="ARBA00023136"/>
    </source>
</evidence>
<keyword evidence="9" id="KW-0614">Plasmid</keyword>
<keyword evidence="3" id="KW-0732">Signal</keyword>
<reference evidence="9" key="1">
    <citation type="submission" date="2013-04" db="EMBL/GenBank/DDBJ databases">
        <title>Comparative Genomics of Relapsing Fever Spirochetes.</title>
        <authorList>
            <person name="Schwan T.G."/>
            <person name="Raffel S.J."/>
            <person name="Porcella S.F."/>
            <person name="Martens C.A."/>
            <person name="Bruno D.P."/>
            <person name="Ricklefs S.M."/>
            <person name="Barbian K.B."/>
        </authorList>
    </citation>
    <scope>NUCLEOTIDE SEQUENCE</scope>
    <source>
        <strain evidence="9">Co53</strain>
        <plasmid evidence="9">unnamed</plasmid>
    </source>
</reference>
<keyword evidence="5 8" id="KW-0564">Palmitate</keyword>
<dbReference type="EMBL" id="CP005757">
    <property type="protein sequence ID" value="AHH11544.1"/>
    <property type="molecule type" value="Genomic_DNA"/>
</dbReference>
<evidence type="ECO:0000256" key="1">
    <source>
        <dbReference type="ARBA" id="ARBA00003932"/>
    </source>
</evidence>
<keyword evidence="6 8" id="KW-0998">Cell outer membrane</keyword>
<proteinExistence type="predicted"/>
<dbReference type="SUPFAM" id="SSF74748">
    <property type="entry name" value="Variable surface antigen VlsE"/>
    <property type="match status" value="1"/>
</dbReference>
<dbReference type="AlphaFoldDB" id="W5SWH1"/>
<name>W5SWH1_9SPIR</name>
<evidence type="ECO:0000256" key="3">
    <source>
        <dbReference type="ARBA" id="ARBA00022729"/>
    </source>
</evidence>
<dbReference type="HOGENOM" id="CLU_054711_1_0_12"/>
<dbReference type="Pfam" id="PF00921">
    <property type="entry name" value="Lipoprotein_2"/>
    <property type="match status" value="1"/>
</dbReference>
<evidence type="ECO:0000313" key="9">
    <source>
        <dbReference type="EMBL" id="AHH11544.1"/>
    </source>
</evidence>
<dbReference type="GO" id="GO:0009279">
    <property type="term" value="C:cell outer membrane"/>
    <property type="evidence" value="ECO:0007669"/>
    <property type="project" value="UniProtKB-SubCell"/>
</dbReference>
<evidence type="ECO:0000256" key="5">
    <source>
        <dbReference type="ARBA" id="ARBA00023139"/>
    </source>
</evidence>
<keyword evidence="7 8" id="KW-0449">Lipoprotein</keyword>
<gene>
    <name evidence="9" type="ORF">BCO_0114515</name>
</gene>
<accession>W5SWH1</accession>
<evidence type="ECO:0000256" key="8">
    <source>
        <dbReference type="RuleBase" id="RU363105"/>
    </source>
</evidence>
<dbReference type="InterPro" id="IPR000680">
    <property type="entry name" value="Borrelia_lipo"/>
</dbReference>
<organism evidence="9">
    <name type="scientific">Borrelia coriaceae ATCC 43381</name>
    <dbReference type="NCBI Taxonomy" id="1408429"/>
    <lineage>
        <taxon>Bacteria</taxon>
        <taxon>Pseudomonadati</taxon>
        <taxon>Spirochaetota</taxon>
        <taxon>Spirochaetia</taxon>
        <taxon>Spirochaetales</taxon>
        <taxon>Borreliaceae</taxon>
        <taxon>Borrelia</taxon>
    </lineage>
</organism>
<comment type="subcellular location">
    <subcellularLocation>
        <location evidence="2 8">Cell outer membrane</location>
        <topology evidence="2 8">Lipid-anchor</topology>
    </subcellularLocation>
</comment>
<evidence type="ECO:0000256" key="6">
    <source>
        <dbReference type="ARBA" id="ARBA00023237"/>
    </source>
</evidence>
<geneLocation type="plasmid" evidence="9">
    <name>unnamed</name>
</geneLocation>
<keyword evidence="4 8" id="KW-0472">Membrane</keyword>